<gene>
    <name evidence="1" type="ORF">OPT61_g2901</name>
</gene>
<evidence type="ECO:0000313" key="1">
    <source>
        <dbReference type="EMBL" id="KAJ8115449.1"/>
    </source>
</evidence>
<sequence length="311" mass="34032">MAQSTAADLKPYPTGYESDREVGDVLLGEDKARPLIEASASGNETVLQSLLSQPQHVQTMLEKPHCIYVEDRPRKGPGDVRSVAAMRRSNVERALLAAAEIGDAAIVSTLVDFAIQHNMKESDVITRFLVTKIIDSGHAAVFKALASAYPDVINFHIHHGFLPLYEAVRLRRVHIVAVLLELGADPLPPLSRRDGSYNQSLMSLAAMSQYPHMTEMLLEHGMPIPHTGALHTAARHGRLDTMRLLLQHGADVNETVGEGWHCWTPLHFAASRGAVDAMKLLEQSGAQSDVKDTRGKTAAEVLEEFSATDKQ</sequence>
<keyword evidence="2" id="KW-1185">Reference proteome</keyword>
<organism evidence="1 2">
    <name type="scientific">Boeremia exigua</name>
    <dbReference type="NCBI Taxonomy" id="749465"/>
    <lineage>
        <taxon>Eukaryota</taxon>
        <taxon>Fungi</taxon>
        <taxon>Dikarya</taxon>
        <taxon>Ascomycota</taxon>
        <taxon>Pezizomycotina</taxon>
        <taxon>Dothideomycetes</taxon>
        <taxon>Pleosporomycetidae</taxon>
        <taxon>Pleosporales</taxon>
        <taxon>Pleosporineae</taxon>
        <taxon>Didymellaceae</taxon>
        <taxon>Boeremia</taxon>
    </lineage>
</organism>
<dbReference type="Proteomes" id="UP001153331">
    <property type="component" value="Unassembled WGS sequence"/>
</dbReference>
<protein>
    <submittedName>
        <fullName evidence="1">Uncharacterized protein</fullName>
    </submittedName>
</protein>
<evidence type="ECO:0000313" key="2">
    <source>
        <dbReference type="Proteomes" id="UP001153331"/>
    </source>
</evidence>
<name>A0ACC2IK30_9PLEO</name>
<reference evidence="1" key="1">
    <citation type="submission" date="2022-11" db="EMBL/GenBank/DDBJ databases">
        <title>Genome Sequence of Boeremia exigua.</title>
        <authorList>
            <person name="Buettner E."/>
        </authorList>
    </citation>
    <scope>NUCLEOTIDE SEQUENCE</scope>
    <source>
        <strain evidence="1">CU02</strain>
    </source>
</reference>
<accession>A0ACC2IK30</accession>
<comment type="caution">
    <text evidence="1">The sequence shown here is derived from an EMBL/GenBank/DDBJ whole genome shotgun (WGS) entry which is preliminary data.</text>
</comment>
<proteinExistence type="predicted"/>
<dbReference type="EMBL" id="JAPHNI010000139">
    <property type="protein sequence ID" value="KAJ8115449.1"/>
    <property type="molecule type" value="Genomic_DNA"/>
</dbReference>